<dbReference type="PANTHER" id="PTHR12896:SF1">
    <property type="entry name" value="ELONGATOR COMPLEX PROTEIN 4"/>
    <property type="match status" value="1"/>
</dbReference>
<evidence type="ECO:0000256" key="10">
    <source>
        <dbReference type="ARBA" id="ARBA00022833"/>
    </source>
</evidence>
<evidence type="ECO:0000256" key="8">
    <source>
        <dbReference type="ARBA" id="ARBA00022723"/>
    </source>
</evidence>
<dbReference type="InterPro" id="IPR027417">
    <property type="entry name" value="P-loop_NTPase"/>
</dbReference>
<feature type="region of interest" description="Disordered" evidence="13">
    <location>
        <begin position="915"/>
        <end position="954"/>
    </location>
</feature>
<dbReference type="UniPathway" id="UPA00988"/>
<evidence type="ECO:0000259" key="14">
    <source>
        <dbReference type="PROSITE" id="PS50865"/>
    </source>
</evidence>
<dbReference type="Gene3D" id="6.10.140.2220">
    <property type="match status" value="1"/>
</dbReference>
<dbReference type="GO" id="GO:0002098">
    <property type="term" value="P:tRNA wobble uridine modification"/>
    <property type="evidence" value="ECO:0007669"/>
    <property type="project" value="InterPro"/>
</dbReference>
<organism evidence="15 16">
    <name type="scientific">Rhizopogon vesiculosus</name>
    <dbReference type="NCBI Taxonomy" id="180088"/>
    <lineage>
        <taxon>Eukaryota</taxon>
        <taxon>Fungi</taxon>
        <taxon>Dikarya</taxon>
        <taxon>Basidiomycota</taxon>
        <taxon>Agaricomycotina</taxon>
        <taxon>Agaricomycetes</taxon>
        <taxon>Agaricomycetidae</taxon>
        <taxon>Boletales</taxon>
        <taxon>Suillineae</taxon>
        <taxon>Rhizopogonaceae</taxon>
        <taxon>Rhizopogon</taxon>
    </lineage>
</organism>
<comment type="subcellular location">
    <subcellularLocation>
        <location evidence="2">Cytoplasm</location>
    </subcellularLocation>
    <subcellularLocation>
        <location evidence="1">Nucleus</location>
    </subcellularLocation>
</comment>
<dbReference type="AlphaFoldDB" id="A0A1J8PTC0"/>
<feature type="compositionally biased region" description="Basic residues" evidence="13">
    <location>
        <begin position="934"/>
        <end position="943"/>
    </location>
</feature>
<dbReference type="Proteomes" id="UP000183567">
    <property type="component" value="Unassembled WGS sequence"/>
</dbReference>
<evidence type="ECO:0000256" key="4">
    <source>
        <dbReference type="ARBA" id="ARBA00007573"/>
    </source>
</evidence>
<dbReference type="GO" id="GO:0008270">
    <property type="term" value="F:zinc ion binding"/>
    <property type="evidence" value="ECO:0007669"/>
    <property type="project" value="UniProtKB-KW"/>
</dbReference>
<dbReference type="OrthoDB" id="289162at2759"/>
<keyword evidence="6" id="KW-0963">Cytoplasm</keyword>
<dbReference type="GO" id="GO:0008023">
    <property type="term" value="C:transcription elongation factor complex"/>
    <property type="evidence" value="ECO:0007669"/>
    <property type="project" value="TreeGrafter"/>
</dbReference>
<dbReference type="InterPro" id="IPR008728">
    <property type="entry name" value="Elongator_complex_protein_4"/>
</dbReference>
<evidence type="ECO:0000313" key="15">
    <source>
        <dbReference type="EMBL" id="OJA11727.1"/>
    </source>
</evidence>
<proteinExistence type="inferred from homology"/>
<feature type="compositionally biased region" description="Low complexity" evidence="13">
    <location>
        <begin position="603"/>
        <end position="613"/>
    </location>
</feature>
<protein>
    <recommendedName>
        <fullName evidence="5">Elongator complex protein 4</fullName>
    </recommendedName>
</protein>
<keyword evidence="9 12" id="KW-0863">Zinc-finger</keyword>
<feature type="domain" description="MYND-type" evidence="14">
    <location>
        <begin position="45"/>
        <end position="92"/>
    </location>
</feature>
<dbReference type="CDD" id="cd19494">
    <property type="entry name" value="Elp4"/>
    <property type="match status" value="1"/>
</dbReference>
<dbReference type="GO" id="GO:0005737">
    <property type="term" value="C:cytoplasm"/>
    <property type="evidence" value="ECO:0007669"/>
    <property type="project" value="UniProtKB-SubCell"/>
</dbReference>
<evidence type="ECO:0000256" key="2">
    <source>
        <dbReference type="ARBA" id="ARBA00004496"/>
    </source>
</evidence>
<gene>
    <name evidence="15" type="ORF">AZE42_02937</name>
</gene>
<dbReference type="SUPFAM" id="SSF144232">
    <property type="entry name" value="HIT/MYND zinc finger-like"/>
    <property type="match status" value="1"/>
</dbReference>
<dbReference type="Pfam" id="PF20179">
    <property type="entry name" value="MSS51_C"/>
    <property type="match status" value="1"/>
</dbReference>
<evidence type="ECO:0000256" key="9">
    <source>
        <dbReference type="ARBA" id="ARBA00022771"/>
    </source>
</evidence>
<dbReference type="PROSITE" id="PS50865">
    <property type="entry name" value="ZF_MYND_2"/>
    <property type="match status" value="1"/>
</dbReference>
<dbReference type="Gene3D" id="3.40.50.300">
    <property type="entry name" value="P-loop containing nucleotide triphosphate hydrolases"/>
    <property type="match status" value="1"/>
</dbReference>
<comment type="pathway">
    <text evidence="3">tRNA modification; 5-methoxycarbonylmethyl-2-thiouridine-tRNA biosynthesis.</text>
</comment>
<keyword evidence="11" id="KW-0539">Nucleus</keyword>
<evidence type="ECO:0000256" key="1">
    <source>
        <dbReference type="ARBA" id="ARBA00004123"/>
    </source>
</evidence>
<keyword evidence="8" id="KW-0479">Metal-binding</keyword>
<evidence type="ECO:0000256" key="13">
    <source>
        <dbReference type="SAM" id="MobiDB-lite"/>
    </source>
</evidence>
<reference evidence="15 16" key="1">
    <citation type="submission" date="2016-03" db="EMBL/GenBank/DDBJ databases">
        <title>Comparative genomics of the ectomycorrhizal sister species Rhizopogon vinicolor and Rhizopogon vesiculosus (Basidiomycota: Boletales) reveals a divergence of the mating type B locus.</title>
        <authorList>
            <person name="Mujic A.B."/>
            <person name="Kuo A."/>
            <person name="Tritt A."/>
            <person name="Lipzen A."/>
            <person name="Chen C."/>
            <person name="Johnson J."/>
            <person name="Sharma A."/>
            <person name="Barry K."/>
            <person name="Grigoriev I.V."/>
            <person name="Spatafora J.W."/>
        </authorList>
    </citation>
    <scope>NUCLEOTIDE SEQUENCE [LARGE SCALE GENOMIC DNA]</scope>
    <source>
        <strain evidence="15 16">AM-OR11-056</strain>
    </source>
</reference>
<accession>A0A1J8PTC0</accession>
<feature type="region of interest" description="Disordered" evidence="13">
    <location>
        <begin position="603"/>
        <end position="622"/>
    </location>
</feature>
<evidence type="ECO:0000256" key="12">
    <source>
        <dbReference type="PROSITE-ProRule" id="PRU00134"/>
    </source>
</evidence>
<dbReference type="EMBL" id="LVVM01004950">
    <property type="protein sequence ID" value="OJA11727.1"/>
    <property type="molecule type" value="Genomic_DNA"/>
</dbReference>
<keyword evidence="7" id="KW-0819">tRNA processing</keyword>
<name>A0A1J8PTC0_9AGAM</name>
<evidence type="ECO:0000256" key="11">
    <source>
        <dbReference type="ARBA" id="ARBA00023242"/>
    </source>
</evidence>
<evidence type="ECO:0000256" key="6">
    <source>
        <dbReference type="ARBA" id="ARBA00022490"/>
    </source>
</evidence>
<dbReference type="InterPro" id="IPR046824">
    <property type="entry name" value="Mss51-like_C"/>
</dbReference>
<dbReference type="GO" id="GO:0033588">
    <property type="term" value="C:elongator holoenzyme complex"/>
    <property type="evidence" value="ECO:0007669"/>
    <property type="project" value="InterPro"/>
</dbReference>
<keyword evidence="10" id="KW-0862">Zinc</keyword>
<evidence type="ECO:0000313" key="16">
    <source>
        <dbReference type="Proteomes" id="UP000183567"/>
    </source>
</evidence>
<dbReference type="STRING" id="180088.A0A1J8PTC0"/>
<sequence>MPNAMPMPTAADMIRMTYKGAEKLRRELRPGGDPSKLDFGTVPTCFNCDIPILDCKPLVCGGCRSAAFCSKKCHTANWKVGKFGTQGHKVFCAKNKVHMEKVALVQALLKQFSWGRVETDGTFAEPVVRAYYNVLGARGFGYWNVPGGTSPHLQHPSQPSHSSRALRIDDEAEYEHGYMLLSDGLLTDETGWKLEKRFIPKLIFEPGAEPEIASNAEIVDWGSWYNWRNLPKESPAALLMHYPLSVYQLLVHVLHVTGPNRNSPKSRQALNVHYLGAEVELNMLPLFSELALLLPYTDIKLHFFGVAVHAIVNKAKKNSIAMKAKRNEPVYTYTSSPSCGASTLSIFLYGSHENWDPRLPFLRNNQPDAIVAPNAGLSSYPAWQFVILHCLVENTPFAVTEYAEQSAEVQRENFPQIIARALPQLHSAGMNTSELNNLSRHREYPIAFNPFQRPGQRNLGSTRLPNVPNGFTLRVVGDEQHQGRDQSIPTGVPVPAPDMLMSSFKRKTPSGRATLPQGTRLSPFSTSTVITSTGIPSLDDILGGGLPLSCSLAVLAPDHHTAYGELVQKYFVAQGLASGQKVFLIHDEPLRFARECIWMPGSAPSTPAQSSTTEDADDEMASQHDDKIKIAWRYEQMKKFQTTVSSNSLNDDLCLTFDLTCKIPDAIIDAARQSAQLVLINVDTSEDTGGVIEQIEGLLSSSASTQAVRICIPALGSPHWGDLQPSTVLSMLHAIRRLLHRYPSACASLSLAPPICGDTWGGPGWVQKIGWLTDAAISMSAFGANPSLVSLFPSHHGLLQILRLPAPHTILPASDKHSTLRGLSSAAGTMGGSGENNLAFKCMRKRLIFETLHLDLEGGVTERRTTPSSNVIVLDAGIMHDTTPVTVSTTGGRKGSLAAVEVELEHVKDPTVEASFPHAVTDSMPDPPSPSPAKSKKPKKKVVFHSERPDLYDF</sequence>
<dbReference type="PANTHER" id="PTHR12896">
    <property type="entry name" value="PAX6 NEIGHBOR PROTEIN PAXNEB"/>
    <property type="match status" value="1"/>
</dbReference>
<dbReference type="Pfam" id="PF05625">
    <property type="entry name" value="PAXNEB"/>
    <property type="match status" value="1"/>
</dbReference>
<feature type="compositionally biased region" description="Basic and acidic residues" evidence="13">
    <location>
        <begin position="944"/>
        <end position="954"/>
    </location>
</feature>
<comment type="caution">
    <text evidence="15">The sequence shown here is derived from an EMBL/GenBank/DDBJ whole genome shotgun (WGS) entry which is preliminary data.</text>
</comment>
<keyword evidence="16" id="KW-1185">Reference proteome</keyword>
<evidence type="ECO:0000256" key="7">
    <source>
        <dbReference type="ARBA" id="ARBA00022694"/>
    </source>
</evidence>
<dbReference type="InterPro" id="IPR002893">
    <property type="entry name" value="Znf_MYND"/>
</dbReference>
<comment type="similarity">
    <text evidence="4">Belongs to the ELP4 family.</text>
</comment>
<evidence type="ECO:0000256" key="3">
    <source>
        <dbReference type="ARBA" id="ARBA00005043"/>
    </source>
</evidence>
<evidence type="ECO:0000256" key="5">
    <source>
        <dbReference type="ARBA" id="ARBA00020265"/>
    </source>
</evidence>